<keyword evidence="2" id="KW-1185">Reference proteome</keyword>
<evidence type="ECO:0000313" key="2">
    <source>
        <dbReference type="Proteomes" id="UP000633365"/>
    </source>
</evidence>
<dbReference type="AlphaFoldDB" id="A0A934TYJ5"/>
<dbReference type="Pfam" id="PF04221">
    <property type="entry name" value="RelB"/>
    <property type="match status" value="1"/>
</dbReference>
<organism evidence="1 2">
    <name type="scientific">Ruminococcus difficilis</name>
    <dbReference type="NCBI Taxonomy" id="2763069"/>
    <lineage>
        <taxon>Bacteria</taxon>
        <taxon>Bacillati</taxon>
        <taxon>Bacillota</taxon>
        <taxon>Clostridia</taxon>
        <taxon>Eubacteriales</taxon>
        <taxon>Oscillospiraceae</taxon>
        <taxon>Ruminococcus</taxon>
    </lineage>
</organism>
<accession>A0A934TYJ5</accession>
<dbReference type="Proteomes" id="UP000633365">
    <property type="component" value="Unassembled WGS sequence"/>
</dbReference>
<dbReference type="InterPro" id="IPR007337">
    <property type="entry name" value="RelB/DinJ"/>
</dbReference>
<proteinExistence type="predicted"/>
<comment type="caution">
    <text evidence="1">The sequence shown here is derived from an EMBL/GenBank/DDBJ whole genome shotgun (WGS) entry which is preliminary data.</text>
</comment>
<dbReference type="GO" id="GO:0006355">
    <property type="term" value="P:regulation of DNA-templated transcription"/>
    <property type="evidence" value="ECO:0007669"/>
    <property type="project" value="InterPro"/>
</dbReference>
<dbReference type="Gene3D" id="1.10.1220.10">
    <property type="entry name" value="Met repressor-like"/>
    <property type="match status" value="1"/>
</dbReference>
<sequence>MAVISVRYNDSSKAKAEAIAESIGISLSGAINIFLNRFIADRGFPFDVTAPREDNALFKDKDVNAMFLQAIKESSDAPIVPRSAYLDESGNLRYTDE</sequence>
<dbReference type="EMBL" id="JAEQMG010000040">
    <property type="protein sequence ID" value="MBK6087656.1"/>
    <property type="molecule type" value="Genomic_DNA"/>
</dbReference>
<gene>
    <name evidence="1" type="ORF">JKK62_03150</name>
</gene>
<dbReference type="RefSeq" id="WP_201426957.1">
    <property type="nucleotide sequence ID" value="NZ_JAEQMG010000040.1"/>
</dbReference>
<dbReference type="NCBIfam" id="TIGR02384">
    <property type="entry name" value="RelB_DinJ"/>
    <property type="match status" value="1"/>
</dbReference>
<dbReference type="InterPro" id="IPR013321">
    <property type="entry name" value="Arc_rbn_hlx_hlx"/>
</dbReference>
<protein>
    <submittedName>
        <fullName evidence="1">Type II toxin-antitoxin system RelB/DinJ family antitoxin</fullName>
    </submittedName>
</protein>
<name>A0A934TYJ5_9FIRM</name>
<reference evidence="1" key="1">
    <citation type="submission" date="2021-01" db="EMBL/GenBank/DDBJ databases">
        <title>Genome public.</title>
        <authorList>
            <person name="Liu C."/>
            <person name="Sun Q."/>
        </authorList>
    </citation>
    <scope>NUCLEOTIDE SEQUENCE</scope>
    <source>
        <strain evidence="1">M6</strain>
    </source>
</reference>
<evidence type="ECO:0000313" key="1">
    <source>
        <dbReference type="EMBL" id="MBK6087656.1"/>
    </source>
</evidence>